<dbReference type="PANTHER" id="PTHR43163:SF3">
    <property type="entry name" value="PEPTIDE ABC TRANSPORTER PERMEASE PROTEIN"/>
    <property type="match status" value="1"/>
</dbReference>
<evidence type="ECO:0000256" key="6">
    <source>
        <dbReference type="ARBA" id="ARBA00023136"/>
    </source>
</evidence>
<accession>A0ABS9HCJ2</accession>
<keyword evidence="5 7" id="KW-1133">Transmembrane helix</keyword>
<evidence type="ECO:0000256" key="4">
    <source>
        <dbReference type="ARBA" id="ARBA00022692"/>
    </source>
</evidence>
<dbReference type="InterPro" id="IPR000515">
    <property type="entry name" value="MetI-like"/>
</dbReference>
<reference evidence="10 11" key="1">
    <citation type="submission" date="2022-01" db="EMBL/GenBank/DDBJ databases">
        <title>Nocardioides sp. nov., an actinomycete isolated from mining soil.</title>
        <authorList>
            <person name="Liu L."/>
        </authorList>
    </citation>
    <scope>NUCLEOTIDE SEQUENCE [LARGE SCALE GENOMIC DNA]</scope>
    <source>
        <strain evidence="10 11">KLBMP 9356</strain>
    </source>
</reference>
<keyword evidence="11" id="KW-1185">Reference proteome</keyword>
<evidence type="ECO:0000256" key="2">
    <source>
        <dbReference type="ARBA" id="ARBA00022448"/>
    </source>
</evidence>
<evidence type="ECO:0000313" key="10">
    <source>
        <dbReference type="EMBL" id="MCF6377929.1"/>
    </source>
</evidence>
<feature type="transmembrane region" description="Helical" evidence="7">
    <location>
        <begin position="214"/>
        <end position="234"/>
    </location>
</feature>
<sequence>MSLTVAPEAGTSPPEIEPQAAPASVAPARGRTGRVTSALRALAGALAVTITVLLLASVITFALGALSDSNPAAAVLGETATPEDIARMNHEFGLDRPLVVQYVAWVGDAVQGDLGRSWFTTIPVADSIKQALPVDLSIAALALVLAILIGGGSGIAAALSNGGAVDRLVTLVCSVLATLPPFVIGMALIVIFSVKLQLLPAGGYVPIEQDPAQWLRFSILPSLALSLDVAASIARQLRTSMVTALTENYAIGAEMRGYGRSRVLFGHVLRNAAAPTLAVIGLAIPLIVGGAVITERLFGLPGVAQLALQSAERGDVPVVLGTLLVTAVVVVIASAVVNVLQRALDPTTRRQGGPR</sequence>
<name>A0ABS9HCJ2_9ACTN</name>
<dbReference type="InterPro" id="IPR045621">
    <property type="entry name" value="BPD_transp_1_N"/>
</dbReference>
<proteinExistence type="inferred from homology"/>
<comment type="similarity">
    <text evidence="7">Belongs to the binding-protein-dependent transport system permease family.</text>
</comment>
<feature type="transmembrane region" description="Helical" evidence="7">
    <location>
        <begin position="136"/>
        <end position="159"/>
    </location>
</feature>
<feature type="transmembrane region" description="Helical" evidence="7">
    <location>
        <begin position="272"/>
        <end position="293"/>
    </location>
</feature>
<organism evidence="10 11">
    <name type="scientific">Nocardioides potassii</name>
    <dbReference type="NCBI Taxonomy" id="2911371"/>
    <lineage>
        <taxon>Bacteria</taxon>
        <taxon>Bacillati</taxon>
        <taxon>Actinomycetota</taxon>
        <taxon>Actinomycetes</taxon>
        <taxon>Propionibacteriales</taxon>
        <taxon>Nocardioidaceae</taxon>
        <taxon>Nocardioides</taxon>
    </lineage>
</organism>
<comment type="caution">
    <text evidence="10">The sequence shown here is derived from an EMBL/GenBank/DDBJ whole genome shotgun (WGS) entry which is preliminary data.</text>
</comment>
<evidence type="ECO:0000256" key="8">
    <source>
        <dbReference type="SAM" id="MobiDB-lite"/>
    </source>
</evidence>
<keyword evidence="2 7" id="KW-0813">Transport</keyword>
<gene>
    <name evidence="10" type="ORF">L2K70_09950</name>
</gene>
<evidence type="ECO:0000256" key="1">
    <source>
        <dbReference type="ARBA" id="ARBA00004651"/>
    </source>
</evidence>
<keyword evidence="6 7" id="KW-0472">Membrane</keyword>
<comment type="subcellular location">
    <subcellularLocation>
        <location evidence="1 7">Cell membrane</location>
        <topology evidence="1 7">Multi-pass membrane protein</topology>
    </subcellularLocation>
</comment>
<dbReference type="Proteomes" id="UP001201161">
    <property type="component" value="Unassembled WGS sequence"/>
</dbReference>
<dbReference type="Pfam" id="PF19300">
    <property type="entry name" value="BPD_transp_1_N"/>
    <property type="match status" value="1"/>
</dbReference>
<keyword evidence="4 7" id="KW-0812">Transmembrane</keyword>
<dbReference type="PANTHER" id="PTHR43163">
    <property type="entry name" value="DIPEPTIDE TRANSPORT SYSTEM PERMEASE PROTEIN DPPB-RELATED"/>
    <property type="match status" value="1"/>
</dbReference>
<feature type="transmembrane region" description="Helical" evidence="7">
    <location>
        <begin position="318"/>
        <end position="340"/>
    </location>
</feature>
<feature type="transmembrane region" description="Helical" evidence="7">
    <location>
        <begin position="41"/>
        <end position="66"/>
    </location>
</feature>
<protein>
    <submittedName>
        <fullName evidence="10">ABC transporter permease</fullName>
    </submittedName>
</protein>
<evidence type="ECO:0000256" key="7">
    <source>
        <dbReference type="RuleBase" id="RU363032"/>
    </source>
</evidence>
<dbReference type="Gene3D" id="1.10.3720.10">
    <property type="entry name" value="MetI-like"/>
    <property type="match status" value="1"/>
</dbReference>
<dbReference type="PROSITE" id="PS50928">
    <property type="entry name" value="ABC_TM1"/>
    <property type="match status" value="1"/>
</dbReference>
<feature type="region of interest" description="Disordered" evidence="8">
    <location>
        <begin position="1"/>
        <end position="28"/>
    </location>
</feature>
<feature type="domain" description="ABC transmembrane type-1" evidence="9">
    <location>
        <begin position="132"/>
        <end position="341"/>
    </location>
</feature>
<dbReference type="CDD" id="cd06261">
    <property type="entry name" value="TM_PBP2"/>
    <property type="match status" value="1"/>
</dbReference>
<evidence type="ECO:0000256" key="5">
    <source>
        <dbReference type="ARBA" id="ARBA00022989"/>
    </source>
</evidence>
<dbReference type="SUPFAM" id="SSF161098">
    <property type="entry name" value="MetI-like"/>
    <property type="match status" value="1"/>
</dbReference>
<evidence type="ECO:0000256" key="3">
    <source>
        <dbReference type="ARBA" id="ARBA00022475"/>
    </source>
</evidence>
<dbReference type="RefSeq" id="WP_236401684.1">
    <property type="nucleotide sequence ID" value="NZ_JAKJHZ010000006.1"/>
</dbReference>
<evidence type="ECO:0000313" key="11">
    <source>
        <dbReference type="Proteomes" id="UP001201161"/>
    </source>
</evidence>
<feature type="transmembrane region" description="Helical" evidence="7">
    <location>
        <begin position="171"/>
        <end position="194"/>
    </location>
</feature>
<dbReference type="Pfam" id="PF00528">
    <property type="entry name" value="BPD_transp_1"/>
    <property type="match status" value="1"/>
</dbReference>
<dbReference type="EMBL" id="JAKJHZ010000006">
    <property type="protein sequence ID" value="MCF6377929.1"/>
    <property type="molecule type" value="Genomic_DNA"/>
</dbReference>
<keyword evidence="3" id="KW-1003">Cell membrane</keyword>
<dbReference type="InterPro" id="IPR035906">
    <property type="entry name" value="MetI-like_sf"/>
</dbReference>
<evidence type="ECO:0000259" key="9">
    <source>
        <dbReference type="PROSITE" id="PS50928"/>
    </source>
</evidence>